<feature type="region of interest" description="Disordered" evidence="1">
    <location>
        <begin position="362"/>
        <end position="778"/>
    </location>
</feature>
<feature type="compositionally biased region" description="Polar residues" evidence="1">
    <location>
        <begin position="633"/>
        <end position="648"/>
    </location>
</feature>
<feature type="compositionally biased region" description="Low complexity" evidence="1">
    <location>
        <begin position="71"/>
        <end position="110"/>
    </location>
</feature>
<feature type="compositionally biased region" description="Polar residues" evidence="1">
    <location>
        <begin position="461"/>
        <end position="472"/>
    </location>
</feature>
<proteinExistence type="predicted"/>
<dbReference type="Proteomes" id="UP000663888">
    <property type="component" value="Unassembled WGS sequence"/>
</dbReference>
<feature type="compositionally biased region" description="Polar residues" evidence="1">
    <location>
        <begin position="396"/>
        <end position="418"/>
    </location>
</feature>
<sequence length="1044" mass="111256">MSANIHSAVMDTDRTVRDESMLDSGGESDVMDNIVFNRPMTRRMSKGKSATTPPVASSTIIPTRRRSLRKSTSNTTTPSRSRSSRRTSYTTSSPSSSPSQPQSQSQSSQSEPHAAADEPTGMSQELARICVASQGKPNMENAEPRSEDSMSAPESAPVPQDAAMESNVAPFHAETNANEQAGLEAGPTIARGATSASVFVFDTDTERAPQSQPTREPKPSTAARTPLALPVFTVTCSPLPGDVPPEEHTTTSQVSMAVSDDTSDLSTSLPPPPPILDDTFDSTCSSSVTFDLSIPASVSSASSNSAILPAPLRVKNTPRRSARLSGISATSTVSSVSSTLDLNSTSRVVKTIANSKHISSIVPSTTLPHGTRRPRVKVKSQAKARPTGDLVDHGPTESSHNGQSSTLPDATFIDTTNKGKARERTTSSSSLSSLPSPLPPPTKTEPELRSLSPDSEAVLTSLHQSLLPSTRPQLKPMTKSSDRPVALPSAMKRRNDDLEPGSPSKRARFDPDPPPIPPPLRSQSPESPRATQSAQSAQSSQPSQTSQSFQTSQSSRSLPGRIRVHPPNSSFTKSTIGNSFLGSHPPIVVRGQSSPSRQQLLLQRPAGPPMRVPVGQQQQQRPLFSSRVVSPIRTGSANGISNGSPSKPQHNDVRNGAWSAHVTSKKTQIKPPPEVLIAPTSDRSSSPVRAARPLSRLPLPAGRKAKEKSQPEVDGVGESESPPAGSSATGSLTPAAASGLGSTSSTLDVPSVLPRERTPPTPLETPASPGSSTSTLIMDVPLFYQPPAPRQGPIQSKTPEEIIAEGTAREAQRKREQGKMKAAAAGAAAMRCLPLTRAPKRIIPDGSALQAWASVSNVTGPLTETQKELQKLTAENTERNNGYGCLIERTDMFVDLPRPPSPTSRVRTKAQRSRELERQSRNERAQRRSAAKGEEADSSLASTSTEERRLAPGDDGEWIEPVRKGRHVRWAQSLVHDDVDKGPRAPEPSAAAPVGRGCLARTYNLDRHGNAFGPAPTNDPLRVVIVRYVYSDEPGFKVWKRGQT</sequence>
<gene>
    <name evidence="2" type="ORF">RDB_LOCUS105273</name>
</gene>
<feature type="region of interest" description="Disordered" evidence="1">
    <location>
        <begin position="1"/>
        <end position="278"/>
    </location>
</feature>
<feature type="compositionally biased region" description="Basic residues" evidence="1">
    <location>
        <begin position="370"/>
        <end position="382"/>
    </location>
</feature>
<organism evidence="2 3">
    <name type="scientific">Rhizoctonia solani</name>
    <dbReference type="NCBI Taxonomy" id="456999"/>
    <lineage>
        <taxon>Eukaryota</taxon>
        <taxon>Fungi</taxon>
        <taxon>Dikarya</taxon>
        <taxon>Basidiomycota</taxon>
        <taxon>Agaricomycotina</taxon>
        <taxon>Agaricomycetes</taxon>
        <taxon>Cantharellales</taxon>
        <taxon>Ceratobasidiaceae</taxon>
        <taxon>Rhizoctonia</taxon>
    </lineage>
</organism>
<accession>A0A8H3BZU9</accession>
<reference evidence="2" key="1">
    <citation type="submission" date="2021-01" db="EMBL/GenBank/DDBJ databases">
        <authorList>
            <person name="Kaushik A."/>
        </authorList>
    </citation>
    <scope>NUCLEOTIDE SEQUENCE</scope>
    <source>
        <strain evidence="2">AG4-R118</strain>
    </source>
</reference>
<feature type="region of interest" description="Disordered" evidence="1">
    <location>
        <begin position="893"/>
        <end position="960"/>
    </location>
</feature>
<comment type="caution">
    <text evidence="2">The sequence shown here is derived from an EMBL/GenBank/DDBJ whole genome shotgun (WGS) entry which is preliminary data.</text>
</comment>
<feature type="compositionally biased region" description="Low complexity" evidence="1">
    <location>
        <begin position="735"/>
        <end position="747"/>
    </location>
</feature>
<feature type="compositionally biased region" description="Polar residues" evidence="1">
    <location>
        <begin position="567"/>
        <end position="581"/>
    </location>
</feature>
<evidence type="ECO:0000313" key="3">
    <source>
        <dbReference type="Proteomes" id="UP000663888"/>
    </source>
</evidence>
<evidence type="ECO:0000256" key="1">
    <source>
        <dbReference type="SAM" id="MobiDB-lite"/>
    </source>
</evidence>
<feature type="compositionally biased region" description="Polar residues" evidence="1">
    <location>
        <begin position="48"/>
        <end position="61"/>
    </location>
</feature>
<name>A0A8H3BZU9_9AGAM</name>
<feature type="compositionally biased region" description="Low complexity" evidence="1">
    <location>
        <begin position="592"/>
        <end position="605"/>
    </location>
</feature>
<feature type="compositionally biased region" description="Basic and acidic residues" evidence="1">
    <location>
        <begin position="11"/>
        <end position="20"/>
    </location>
</feature>
<feature type="compositionally biased region" description="Basic and acidic residues" evidence="1">
    <location>
        <begin position="912"/>
        <end position="935"/>
    </location>
</feature>
<protein>
    <submittedName>
        <fullName evidence="2">Uncharacterized protein</fullName>
    </submittedName>
</protein>
<dbReference type="EMBL" id="CAJMWX010001139">
    <property type="protein sequence ID" value="CAE6470277.1"/>
    <property type="molecule type" value="Genomic_DNA"/>
</dbReference>
<dbReference type="AlphaFoldDB" id="A0A8H3BZU9"/>
<feature type="compositionally biased region" description="Low complexity" evidence="1">
    <location>
        <begin position="527"/>
        <end position="557"/>
    </location>
</feature>
<feature type="compositionally biased region" description="Low complexity" evidence="1">
    <location>
        <begin position="426"/>
        <end position="435"/>
    </location>
</feature>
<evidence type="ECO:0000313" key="2">
    <source>
        <dbReference type="EMBL" id="CAE6470277.1"/>
    </source>
</evidence>